<organism evidence="1 2">
    <name type="scientific">Phytomonospora endophytica</name>
    <dbReference type="NCBI Taxonomy" id="714109"/>
    <lineage>
        <taxon>Bacteria</taxon>
        <taxon>Bacillati</taxon>
        <taxon>Actinomycetota</taxon>
        <taxon>Actinomycetes</taxon>
        <taxon>Micromonosporales</taxon>
        <taxon>Micromonosporaceae</taxon>
        <taxon>Phytomonospora</taxon>
    </lineage>
</organism>
<reference evidence="1 2" key="1">
    <citation type="submission" date="2020-08" db="EMBL/GenBank/DDBJ databases">
        <title>Genomic Encyclopedia of Type Strains, Phase IV (KMG-IV): sequencing the most valuable type-strain genomes for metagenomic binning, comparative biology and taxonomic classification.</title>
        <authorList>
            <person name="Goeker M."/>
        </authorList>
    </citation>
    <scope>NUCLEOTIDE SEQUENCE [LARGE SCALE GENOMIC DNA]</scope>
    <source>
        <strain evidence="1 2">YIM 65646</strain>
    </source>
</reference>
<dbReference type="EMBL" id="JACHGT010000003">
    <property type="protein sequence ID" value="MBB6033894.1"/>
    <property type="molecule type" value="Genomic_DNA"/>
</dbReference>
<gene>
    <name evidence="1" type="ORF">HNR73_001744</name>
</gene>
<dbReference type="SUPFAM" id="SSF48371">
    <property type="entry name" value="ARM repeat"/>
    <property type="match status" value="1"/>
</dbReference>
<sequence length="227" mass="25441">MDPRDTSALIERLTAVFAPAADAEKAAAMSAYMRGKFAYLGIPTPLRRVLTREVLAGAPAYDERAVAGIALACWELPEREYRYFAVDLLIKRVKALSETFVPTLRHLVVTDSWWDTVDGLATRVAGPLVAAEPSLVGVMDEWIESPDLWQARVAILHQMHYQDATDTERLYRYCERRAGDGDFFIRKAIGWILRQYAKTDPAAVRAFVARTELSPLSKREALKNIGA</sequence>
<dbReference type="PANTHER" id="PTHR34070:SF1">
    <property type="entry name" value="DNA ALKYLATION REPAIR PROTEIN"/>
    <property type="match status" value="1"/>
</dbReference>
<dbReference type="Gene3D" id="1.25.40.290">
    <property type="entry name" value="ARM repeat domains"/>
    <property type="match status" value="1"/>
</dbReference>
<dbReference type="Pfam" id="PF08713">
    <property type="entry name" value="DNA_alkylation"/>
    <property type="match status" value="1"/>
</dbReference>
<dbReference type="InterPro" id="IPR016024">
    <property type="entry name" value="ARM-type_fold"/>
</dbReference>
<evidence type="ECO:0000313" key="1">
    <source>
        <dbReference type="EMBL" id="MBB6033894.1"/>
    </source>
</evidence>
<dbReference type="PANTHER" id="PTHR34070">
    <property type="entry name" value="ARMADILLO-TYPE FOLD"/>
    <property type="match status" value="1"/>
</dbReference>
<evidence type="ECO:0000313" key="2">
    <source>
        <dbReference type="Proteomes" id="UP000548476"/>
    </source>
</evidence>
<accession>A0A841FDK6</accession>
<comment type="caution">
    <text evidence="1">The sequence shown here is derived from an EMBL/GenBank/DDBJ whole genome shotgun (WGS) entry which is preliminary data.</text>
</comment>
<dbReference type="CDD" id="cd07064">
    <property type="entry name" value="AlkD_like_1"/>
    <property type="match status" value="1"/>
</dbReference>
<name>A0A841FDK6_9ACTN</name>
<dbReference type="Proteomes" id="UP000548476">
    <property type="component" value="Unassembled WGS sequence"/>
</dbReference>
<keyword evidence="2" id="KW-1185">Reference proteome</keyword>
<dbReference type="RefSeq" id="WP_184786743.1">
    <property type="nucleotide sequence ID" value="NZ_BONT01000013.1"/>
</dbReference>
<dbReference type="AlphaFoldDB" id="A0A841FDK6"/>
<protein>
    <submittedName>
        <fullName evidence="1">3-methyladenine DNA glycosylase AlkD</fullName>
    </submittedName>
</protein>
<dbReference type="InterPro" id="IPR014825">
    <property type="entry name" value="DNA_alkylation"/>
</dbReference>
<proteinExistence type="predicted"/>
<dbReference type="Gene3D" id="1.20.1660.10">
    <property type="entry name" value="Hypothetical protein (EF3068)"/>
    <property type="match status" value="1"/>
</dbReference>